<dbReference type="Pfam" id="PF00847">
    <property type="entry name" value="AP2"/>
    <property type="match status" value="1"/>
</dbReference>
<dbReference type="PANTHER" id="PTHR31839:SF42">
    <property type="entry name" value="DEHYDRATION-RESPONSIVE ELEMENT-BINDING PROTEIN 1F"/>
    <property type="match status" value="1"/>
</dbReference>
<evidence type="ECO:0000256" key="7">
    <source>
        <dbReference type="ARBA" id="ARBA00024343"/>
    </source>
</evidence>
<keyword evidence="5" id="KW-0804">Transcription</keyword>
<dbReference type="GO" id="GO:0003700">
    <property type="term" value="F:DNA-binding transcription factor activity"/>
    <property type="evidence" value="ECO:0007669"/>
    <property type="project" value="InterPro"/>
</dbReference>
<feature type="region of interest" description="Disordered" evidence="8">
    <location>
        <begin position="1"/>
        <end position="55"/>
    </location>
</feature>
<evidence type="ECO:0000313" key="12">
    <source>
        <dbReference type="Proteomes" id="UP000317650"/>
    </source>
</evidence>
<gene>
    <name evidence="11" type="ORF">C4D60_Mb06t13900</name>
</gene>
<keyword evidence="9" id="KW-0472">Membrane</keyword>
<evidence type="ECO:0000256" key="5">
    <source>
        <dbReference type="ARBA" id="ARBA00023163"/>
    </source>
</evidence>
<dbReference type="PROSITE" id="PS51032">
    <property type="entry name" value="AP2_ERF"/>
    <property type="match status" value="1"/>
</dbReference>
<name>A0A4S8INL6_MUSBA</name>
<dbReference type="FunFam" id="3.30.730.10:FF:000001">
    <property type="entry name" value="Ethylene-responsive transcription factor 2"/>
    <property type="match status" value="1"/>
</dbReference>
<reference evidence="11 12" key="1">
    <citation type="journal article" date="2019" name="Nat. Plants">
        <title>Genome sequencing of Musa balbisiana reveals subgenome evolution and function divergence in polyploid bananas.</title>
        <authorList>
            <person name="Yao X."/>
        </authorList>
    </citation>
    <scope>NUCLEOTIDE SEQUENCE [LARGE SCALE GENOMIC DNA]</scope>
    <source>
        <strain evidence="12">cv. DH-PKW</strain>
        <tissue evidence="11">Leaves</tissue>
    </source>
</reference>
<feature type="compositionally biased region" description="Low complexity" evidence="8">
    <location>
        <begin position="1"/>
        <end position="21"/>
    </location>
</feature>
<dbReference type="SUPFAM" id="SSF54171">
    <property type="entry name" value="DNA-binding domain"/>
    <property type="match status" value="1"/>
</dbReference>
<dbReference type="GO" id="GO:0003677">
    <property type="term" value="F:DNA binding"/>
    <property type="evidence" value="ECO:0007669"/>
    <property type="project" value="UniProtKB-KW"/>
</dbReference>
<dbReference type="InterPro" id="IPR001471">
    <property type="entry name" value="AP2/ERF_dom"/>
</dbReference>
<sequence length="348" mass="39108">MDFEDSSSSSYSCSSSSSDLSTAWAPGPSPKRKAGRKKFRETRHPVYHGVRERNGGKWVSEVREPRKKSRIWLGTFRTPEMAARAHDVAVIALRGASANLNFPDSAWALPRAESAAAEDVRRAAVEAAEMFRQWEPKSPPKPAPEAACRPPAVFVDEEARFNMPELLEDMARGLLVTPPPVFVDEEALFNTPELLEDMARGLLVTPPAMQREFDWDRARRHFEGWRWILTREVRLSAAYSLRRSGEKRGRAGIMMTVIRSAVNTMFIVFVCTRLICAMMHLRDTRMAFLAATRSDLGIVALDDYPLIPLAFFLEQLEHGVNVLEPVVVANFPIKKFGDQSLALGQEAH</sequence>
<keyword evidence="3" id="KW-0238">DNA-binding</keyword>
<evidence type="ECO:0000256" key="4">
    <source>
        <dbReference type="ARBA" id="ARBA00023159"/>
    </source>
</evidence>
<evidence type="ECO:0000259" key="10">
    <source>
        <dbReference type="PROSITE" id="PS51032"/>
    </source>
</evidence>
<evidence type="ECO:0000256" key="3">
    <source>
        <dbReference type="ARBA" id="ARBA00023125"/>
    </source>
</evidence>
<feature type="compositionally biased region" description="Basic residues" evidence="8">
    <location>
        <begin position="30"/>
        <end position="41"/>
    </location>
</feature>
<evidence type="ECO:0000256" key="1">
    <source>
        <dbReference type="ARBA" id="ARBA00004123"/>
    </source>
</evidence>
<dbReference type="InterPro" id="IPR016177">
    <property type="entry name" value="DNA-bd_dom_sf"/>
</dbReference>
<comment type="caution">
    <text evidence="11">The sequence shown here is derived from an EMBL/GenBank/DDBJ whole genome shotgun (WGS) entry which is preliminary data.</text>
</comment>
<dbReference type="InterPro" id="IPR036955">
    <property type="entry name" value="AP2/ERF_dom_sf"/>
</dbReference>
<dbReference type="SMART" id="SM00380">
    <property type="entry name" value="AP2"/>
    <property type="match status" value="1"/>
</dbReference>
<dbReference type="AlphaFoldDB" id="A0A4S8INL6"/>
<comment type="subcellular location">
    <subcellularLocation>
        <location evidence="1">Nucleus</location>
    </subcellularLocation>
</comment>
<evidence type="ECO:0000256" key="6">
    <source>
        <dbReference type="ARBA" id="ARBA00023242"/>
    </source>
</evidence>
<evidence type="ECO:0000256" key="9">
    <source>
        <dbReference type="SAM" id="Phobius"/>
    </source>
</evidence>
<dbReference type="EMBL" id="PYDT01000009">
    <property type="protein sequence ID" value="THU49849.1"/>
    <property type="molecule type" value="Genomic_DNA"/>
</dbReference>
<dbReference type="PANTHER" id="PTHR31839">
    <property type="entry name" value="DEHYDRATION-RESPONSIVE ELEMENT-BINDING PROTEIN 1D"/>
    <property type="match status" value="1"/>
</dbReference>
<keyword evidence="12" id="KW-1185">Reference proteome</keyword>
<proteinExistence type="inferred from homology"/>
<dbReference type="Gene3D" id="3.30.730.10">
    <property type="entry name" value="AP2/ERF domain"/>
    <property type="match status" value="1"/>
</dbReference>
<dbReference type="GO" id="GO:0005634">
    <property type="term" value="C:nucleus"/>
    <property type="evidence" value="ECO:0007669"/>
    <property type="project" value="UniProtKB-SubCell"/>
</dbReference>
<keyword evidence="6" id="KW-0539">Nucleus</keyword>
<evidence type="ECO:0000256" key="8">
    <source>
        <dbReference type="SAM" id="MobiDB-lite"/>
    </source>
</evidence>
<accession>A0A4S8INL6</accession>
<evidence type="ECO:0000256" key="2">
    <source>
        <dbReference type="ARBA" id="ARBA00023015"/>
    </source>
</evidence>
<dbReference type="Proteomes" id="UP000317650">
    <property type="component" value="Chromosome 6"/>
</dbReference>
<dbReference type="CDD" id="cd00018">
    <property type="entry name" value="AP2"/>
    <property type="match status" value="1"/>
</dbReference>
<comment type="similarity">
    <text evidence="7">Belongs to the AP2/ERF transcription factor family. ERF subfamily.</text>
</comment>
<keyword evidence="9" id="KW-1133">Transmembrane helix</keyword>
<feature type="transmembrane region" description="Helical" evidence="9">
    <location>
        <begin position="251"/>
        <end position="276"/>
    </location>
</feature>
<dbReference type="PRINTS" id="PR00367">
    <property type="entry name" value="ETHRSPELEMNT"/>
</dbReference>
<keyword evidence="2" id="KW-0805">Transcription regulation</keyword>
<feature type="domain" description="AP2/ERF" evidence="10">
    <location>
        <begin position="46"/>
        <end position="103"/>
    </location>
</feature>
<organism evidence="11 12">
    <name type="scientific">Musa balbisiana</name>
    <name type="common">Banana</name>
    <dbReference type="NCBI Taxonomy" id="52838"/>
    <lineage>
        <taxon>Eukaryota</taxon>
        <taxon>Viridiplantae</taxon>
        <taxon>Streptophyta</taxon>
        <taxon>Embryophyta</taxon>
        <taxon>Tracheophyta</taxon>
        <taxon>Spermatophyta</taxon>
        <taxon>Magnoliopsida</taxon>
        <taxon>Liliopsida</taxon>
        <taxon>Zingiberales</taxon>
        <taxon>Musaceae</taxon>
        <taxon>Musa</taxon>
    </lineage>
</organism>
<dbReference type="InterPro" id="IPR045277">
    <property type="entry name" value="DRE1A-I"/>
</dbReference>
<protein>
    <recommendedName>
        <fullName evidence="10">AP2/ERF domain-containing protein</fullName>
    </recommendedName>
</protein>
<keyword evidence="9" id="KW-0812">Transmembrane</keyword>
<evidence type="ECO:0000313" key="11">
    <source>
        <dbReference type="EMBL" id="THU49849.1"/>
    </source>
</evidence>
<keyword evidence="4" id="KW-0010">Activator</keyword>